<name>A0A4Y7JY47_PAPSO</name>
<organism evidence="1 2">
    <name type="scientific">Papaver somniferum</name>
    <name type="common">Opium poppy</name>
    <dbReference type="NCBI Taxonomy" id="3469"/>
    <lineage>
        <taxon>Eukaryota</taxon>
        <taxon>Viridiplantae</taxon>
        <taxon>Streptophyta</taxon>
        <taxon>Embryophyta</taxon>
        <taxon>Tracheophyta</taxon>
        <taxon>Spermatophyta</taxon>
        <taxon>Magnoliopsida</taxon>
        <taxon>Ranunculales</taxon>
        <taxon>Papaveraceae</taxon>
        <taxon>Papaveroideae</taxon>
        <taxon>Papaver</taxon>
    </lineage>
</organism>
<evidence type="ECO:0000313" key="1">
    <source>
        <dbReference type="EMBL" id="RZC66014.1"/>
    </source>
</evidence>
<sequence length="109" mass="12965">MLLFFYPNLSWHKKYPMIIQYPAPEGPTTDDCRSPDFESNTFTRNVDPALMHILSTILAVRNLQIRILVPKNERRFSWNVSKMLLCQYRTLFKVMTIGCGWVIWNKKRL</sequence>
<evidence type="ECO:0000313" key="2">
    <source>
        <dbReference type="Proteomes" id="UP000316621"/>
    </source>
</evidence>
<protein>
    <submittedName>
        <fullName evidence="1">Uncharacterized protein</fullName>
    </submittedName>
</protein>
<dbReference type="Gramene" id="RZC66014">
    <property type="protein sequence ID" value="RZC66014"/>
    <property type="gene ID" value="C5167_009702"/>
</dbReference>
<gene>
    <name evidence="1" type="ORF">C5167_009702</name>
</gene>
<dbReference type="EMBL" id="CM010720">
    <property type="protein sequence ID" value="RZC66014.1"/>
    <property type="molecule type" value="Genomic_DNA"/>
</dbReference>
<dbReference type="Proteomes" id="UP000316621">
    <property type="component" value="Chromosome 6"/>
</dbReference>
<keyword evidence="2" id="KW-1185">Reference proteome</keyword>
<accession>A0A4Y7JY47</accession>
<proteinExistence type="predicted"/>
<reference evidence="1 2" key="1">
    <citation type="journal article" date="2018" name="Science">
        <title>The opium poppy genome and morphinan production.</title>
        <authorList>
            <person name="Guo L."/>
            <person name="Winzer T."/>
            <person name="Yang X."/>
            <person name="Li Y."/>
            <person name="Ning Z."/>
            <person name="He Z."/>
            <person name="Teodor R."/>
            <person name="Lu Y."/>
            <person name="Bowser T.A."/>
            <person name="Graham I.A."/>
            <person name="Ye K."/>
        </authorList>
    </citation>
    <scope>NUCLEOTIDE SEQUENCE [LARGE SCALE GENOMIC DNA]</scope>
    <source>
        <strain evidence="2">cv. HN1</strain>
        <tissue evidence="1">Leaves</tissue>
    </source>
</reference>
<dbReference type="AlphaFoldDB" id="A0A4Y7JY47"/>